<sequence>MPMKWDAAANEKLFAAIMQVFEVKFTEAQLQQVAAIMGPDCTAKALRHRIGKLKTSAGGSTTTPIKGTPKKTTASFVAKKTPTKSSKRKRAETPSDDDEEVEMPTYTKYEDDGSGSDLPEDPSTPVKSKKLRRSISRSATKPNYAHPATDDEGELDGVADGQAKKSGHVAVFGKHVKPEPDSDEEEIETLDLA</sequence>
<protein>
    <submittedName>
        <fullName evidence="1">Uncharacterized protein</fullName>
    </submittedName>
</protein>
<keyword evidence="2" id="KW-1185">Reference proteome</keyword>
<dbReference type="Proteomes" id="UP001320706">
    <property type="component" value="Unassembled WGS sequence"/>
</dbReference>
<evidence type="ECO:0000313" key="1">
    <source>
        <dbReference type="EMBL" id="KAK8213167.1"/>
    </source>
</evidence>
<accession>A0ACC3SFY2</accession>
<comment type="caution">
    <text evidence="1">The sequence shown here is derived from an EMBL/GenBank/DDBJ whole genome shotgun (WGS) entry which is preliminary data.</text>
</comment>
<dbReference type="EMBL" id="JAMKPW020000011">
    <property type="protein sequence ID" value="KAK8213167.1"/>
    <property type="molecule type" value="Genomic_DNA"/>
</dbReference>
<reference evidence="1" key="1">
    <citation type="submission" date="2024-02" db="EMBL/GenBank/DDBJ databases">
        <title>Metagenome Assembled Genome of Zalaria obscura JY119.</title>
        <authorList>
            <person name="Vighnesh L."/>
            <person name="Jagadeeshwari U."/>
            <person name="Venkata Ramana C."/>
            <person name="Sasikala C."/>
        </authorList>
    </citation>
    <scope>NUCLEOTIDE SEQUENCE</scope>
    <source>
        <strain evidence="1">JY119</strain>
    </source>
</reference>
<evidence type="ECO:0000313" key="2">
    <source>
        <dbReference type="Proteomes" id="UP001320706"/>
    </source>
</evidence>
<gene>
    <name evidence="1" type="ORF">M8818_002465</name>
</gene>
<proteinExistence type="predicted"/>
<organism evidence="1 2">
    <name type="scientific">Zalaria obscura</name>
    <dbReference type="NCBI Taxonomy" id="2024903"/>
    <lineage>
        <taxon>Eukaryota</taxon>
        <taxon>Fungi</taxon>
        <taxon>Dikarya</taxon>
        <taxon>Ascomycota</taxon>
        <taxon>Pezizomycotina</taxon>
        <taxon>Dothideomycetes</taxon>
        <taxon>Dothideomycetidae</taxon>
        <taxon>Dothideales</taxon>
        <taxon>Zalariaceae</taxon>
        <taxon>Zalaria</taxon>
    </lineage>
</organism>
<name>A0ACC3SFY2_9PEZI</name>